<keyword evidence="2" id="KW-0808">Transferase</keyword>
<proteinExistence type="predicted"/>
<keyword evidence="3" id="KW-1185">Reference proteome</keyword>
<dbReference type="Proteomes" id="UP000198825">
    <property type="component" value="Chromosome I"/>
</dbReference>
<dbReference type="PANTHER" id="PTHR43441:SF11">
    <property type="entry name" value="RIBOSOMAL-PROTEIN-SERINE ACETYLTRANSFERASE"/>
    <property type="match status" value="1"/>
</dbReference>
<dbReference type="RefSeq" id="WP_231918447.1">
    <property type="nucleotide sequence ID" value="NZ_LT629799.1"/>
</dbReference>
<dbReference type="InterPro" id="IPR051908">
    <property type="entry name" value="Ribosomal_N-acetyltransferase"/>
</dbReference>
<dbReference type="Pfam" id="PF13302">
    <property type="entry name" value="Acetyltransf_3"/>
    <property type="match status" value="1"/>
</dbReference>
<name>A0A1H2LXE9_9ACTN</name>
<dbReference type="SUPFAM" id="SSF55729">
    <property type="entry name" value="Acyl-CoA N-acyltransferases (Nat)"/>
    <property type="match status" value="1"/>
</dbReference>
<dbReference type="AlphaFoldDB" id="A0A1H2LXE9"/>
<evidence type="ECO:0000259" key="1">
    <source>
        <dbReference type="PROSITE" id="PS51186"/>
    </source>
</evidence>
<evidence type="ECO:0000313" key="2">
    <source>
        <dbReference type="EMBL" id="SDU85657.1"/>
    </source>
</evidence>
<gene>
    <name evidence="2" type="ORF">SAMN04488544_1031</name>
</gene>
<dbReference type="PROSITE" id="PS51186">
    <property type="entry name" value="GNAT"/>
    <property type="match status" value="1"/>
</dbReference>
<dbReference type="STRING" id="546874.SAMN04488544_1031"/>
<dbReference type="InterPro" id="IPR016181">
    <property type="entry name" value="Acyl_CoA_acyltransferase"/>
</dbReference>
<dbReference type="Gene3D" id="3.40.630.30">
    <property type="match status" value="1"/>
</dbReference>
<dbReference type="GO" id="GO:0005737">
    <property type="term" value="C:cytoplasm"/>
    <property type="evidence" value="ECO:0007669"/>
    <property type="project" value="TreeGrafter"/>
</dbReference>
<dbReference type="InterPro" id="IPR000182">
    <property type="entry name" value="GNAT_dom"/>
</dbReference>
<dbReference type="PANTHER" id="PTHR43441">
    <property type="entry name" value="RIBOSOMAL-PROTEIN-SERINE ACETYLTRANSFERASE"/>
    <property type="match status" value="1"/>
</dbReference>
<sequence length="221" mass="23861">MTEPSELWPPLGLTVRSGDLTLSAITDDDLPGLVDLVRSGIHAPDLMPFVHPWTRVAPEKVAQSFAAHHWSERAAFGPEHVSVDLAVRVDGELVGTQGFTGGSFAVTRTAETGSWLAQRHQGRGIGTRMRTAVCTLLLDHLGAAEVTSTAFTDNPRSLGVSRRVGYRQGDVVRTAREGRLALSQRLVLRPEDLVRGEPVEVSGAGPLRRFLGLEREDGTAV</sequence>
<protein>
    <submittedName>
        <fullName evidence="2">Protein N-acetyltransferase, RimJ/RimL family</fullName>
    </submittedName>
</protein>
<evidence type="ECO:0000313" key="3">
    <source>
        <dbReference type="Proteomes" id="UP000198825"/>
    </source>
</evidence>
<dbReference type="GO" id="GO:1990189">
    <property type="term" value="F:protein N-terminal-serine acetyltransferase activity"/>
    <property type="evidence" value="ECO:0007669"/>
    <property type="project" value="TreeGrafter"/>
</dbReference>
<organism evidence="2 3">
    <name type="scientific">Microlunatus sagamiharensis</name>
    <dbReference type="NCBI Taxonomy" id="546874"/>
    <lineage>
        <taxon>Bacteria</taxon>
        <taxon>Bacillati</taxon>
        <taxon>Actinomycetota</taxon>
        <taxon>Actinomycetes</taxon>
        <taxon>Propionibacteriales</taxon>
        <taxon>Propionibacteriaceae</taxon>
        <taxon>Microlunatus</taxon>
    </lineage>
</organism>
<dbReference type="EMBL" id="LT629799">
    <property type="protein sequence ID" value="SDU85657.1"/>
    <property type="molecule type" value="Genomic_DNA"/>
</dbReference>
<feature type="domain" description="N-acetyltransferase" evidence="1">
    <location>
        <begin position="20"/>
        <end position="187"/>
    </location>
</feature>
<dbReference type="GO" id="GO:0008999">
    <property type="term" value="F:protein-N-terminal-alanine acetyltransferase activity"/>
    <property type="evidence" value="ECO:0007669"/>
    <property type="project" value="TreeGrafter"/>
</dbReference>
<accession>A0A1H2LXE9</accession>
<reference evidence="3" key="1">
    <citation type="submission" date="2016-10" db="EMBL/GenBank/DDBJ databases">
        <authorList>
            <person name="Varghese N."/>
            <person name="Submissions S."/>
        </authorList>
    </citation>
    <scope>NUCLEOTIDE SEQUENCE [LARGE SCALE GENOMIC DNA]</scope>
    <source>
        <strain evidence="3">DSM 21743</strain>
    </source>
</reference>